<gene>
    <name evidence="1" type="ORF">GCM10008933_08820</name>
</gene>
<sequence>MGQMNSALKIIEPVRTGRQIDMKFLAEHRGILVEAAPLINASRIRALLWAYIFAMSEIRSESTQRTWLNFTLLDDPLTSFDEGHRTS</sequence>
<comment type="caution">
    <text evidence="1">The sequence shown here is derived from an EMBL/GenBank/DDBJ whole genome shotgun (WGS) entry which is preliminary data.</text>
</comment>
<reference evidence="2" key="1">
    <citation type="journal article" date="2019" name="Int. J. Syst. Evol. Microbiol.">
        <title>The Global Catalogue of Microorganisms (GCM) 10K type strain sequencing project: providing services to taxonomists for standard genome sequencing and annotation.</title>
        <authorList>
            <consortium name="The Broad Institute Genomics Platform"/>
            <consortium name="The Broad Institute Genome Sequencing Center for Infectious Disease"/>
            <person name="Wu L."/>
            <person name="Ma J."/>
        </authorList>
    </citation>
    <scope>NUCLEOTIDE SEQUENCE [LARGE SCALE GENOMIC DNA]</scope>
    <source>
        <strain evidence="2">JCM 12774</strain>
    </source>
</reference>
<evidence type="ECO:0000313" key="2">
    <source>
        <dbReference type="Proteomes" id="UP001500340"/>
    </source>
</evidence>
<proteinExistence type="predicted"/>
<dbReference type="EMBL" id="BAAACX010000006">
    <property type="protein sequence ID" value="GAA0379883.1"/>
    <property type="molecule type" value="Genomic_DNA"/>
</dbReference>
<dbReference type="RefSeq" id="WP_343857977.1">
    <property type="nucleotide sequence ID" value="NZ_BAAACX010000006.1"/>
</dbReference>
<keyword evidence="2" id="KW-1185">Reference proteome</keyword>
<evidence type="ECO:0000313" key="1">
    <source>
        <dbReference type="EMBL" id="GAA0379883.1"/>
    </source>
</evidence>
<protein>
    <submittedName>
        <fullName evidence="1">Uncharacterized protein</fullName>
    </submittedName>
</protein>
<accession>A0ABP3HVL6</accession>
<dbReference type="Proteomes" id="UP001500340">
    <property type="component" value="Unassembled WGS sequence"/>
</dbReference>
<organism evidence="1 2">
    <name type="scientific">Paenibacillus motobuensis</name>
    <dbReference type="NCBI Taxonomy" id="295324"/>
    <lineage>
        <taxon>Bacteria</taxon>
        <taxon>Bacillati</taxon>
        <taxon>Bacillota</taxon>
        <taxon>Bacilli</taxon>
        <taxon>Bacillales</taxon>
        <taxon>Paenibacillaceae</taxon>
        <taxon>Paenibacillus</taxon>
    </lineage>
</organism>
<name>A0ABP3HVL6_9BACL</name>